<name>A0A1X7RVJ3_ZYMT9</name>
<dbReference type="STRING" id="1276538.A0A1X7RVJ3"/>
<evidence type="ECO:0000256" key="3">
    <source>
        <dbReference type="ARBA" id="ARBA00022989"/>
    </source>
</evidence>
<feature type="transmembrane region" description="Helical" evidence="5">
    <location>
        <begin position="171"/>
        <end position="191"/>
    </location>
</feature>
<evidence type="ECO:0000256" key="5">
    <source>
        <dbReference type="SAM" id="Phobius"/>
    </source>
</evidence>
<dbReference type="AlphaFoldDB" id="A0A1X7RVJ3"/>
<dbReference type="GO" id="GO:0008610">
    <property type="term" value="P:lipid biosynthetic process"/>
    <property type="evidence" value="ECO:0007669"/>
    <property type="project" value="InterPro"/>
</dbReference>
<protein>
    <recommendedName>
        <fullName evidence="6">Fatty acid hydroxylase domain-containing protein</fullName>
    </recommendedName>
</protein>
<dbReference type="InterPro" id="IPR006694">
    <property type="entry name" value="Fatty_acid_hydroxylase"/>
</dbReference>
<dbReference type="GO" id="GO:0016020">
    <property type="term" value="C:membrane"/>
    <property type="evidence" value="ECO:0007669"/>
    <property type="project" value="UniProtKB-SubCell"/>
</dbReference>
<evidence type="ECO:0000313" key="8">
    <source>
        <dbReference type="Proteomes" id="UP000215127"/>
    </source>
</evidence>
<evidence type="ECO:0000259" key="6">
    <source>
        <dbReference type="Pfam" id="PF04116"/>
    </source>
</evidence>
<keyword evidence="2 5" id="KW-0812">Transmembrane</keyword>
<evidence type="ECO:0000256" key="4">
    <source>
        <dbReference type="ARBA" id="ARBA00023136"/>
    </source>
</evidence>
<dbReference type="InterPro" id="IPR050307">
    <property type="entry name" value="Sterol_Desaturase_Related"/>
</dbReference>
<dbReference type="GO" id="GO:0005506">
    <property type="term" value="F:iron ion binding"/>
    <property type="evidence" value="ECO:0007669"/>
    <property type="project" value="InterPro"/>
</dbReference>
<gene>
    <name evidence="7" type="ORF">ZT3D7_G6413</name>
</gene>
<organism evidence="7 8">
    <name type="scientific">Zymoseptoria tritici (strain ST99CH_3D7)</name>
    <dbReference type="NCBI Taxonomy" id="1276538"/>
    <lineage>
        <taxon>Eukaryota</taxon>
        <taxon>Fungi</taxon>
        <taxon>Dikarya</taxon>
        <taxon>Ascomycota</taxon>
        <taxon>Pezizomycotina</taxon>
        <taxon>Dothideomycetes</taxon>
        <taxon>Dothideomycetidae</taxon>
        <taxon>Mycosphaerellales</taxon>
        <taxon>Mycosphaerellaceae</taxon>
        <taxon>Zymoseptoria</taxon>
    </lineage>
</organism>
<feature type="domain" description="Fatty acid hydroxylase" evidence="6">
    <location>
        <begin position="179"/>
        <end position="325"/>
    </location>
</feature>
<dbReference type="PANTHER" id="PTHR11863">
    <property type="entry name" value="STEROL DESATURASE"/>
    <property type="match status" value="1"/>
</dbReference>
<comment type="subcellular location">
    <subcellularLocation>
        <location evidence="1">Membrane</location>
    </subcellularLocation>
</comment>
<keyword evidence="8" id="KW-1185">Reference proteome</keyword>
<feature type="transmembrane region" description="Helical" evidence="5">
    <location>
        <begin position="89"/>
        <end position="111"/>
    </location>
</feature>
<dbReference type="EMBL" id="LT853696">
    <property type="protein sequence ID" value="SMQ51260.1"/>
    <property type="molecule type" value="Genomic_DNA"/>
</dbReference>
<proteinExistence type="predicted"/>
<reference evidence="7 8" key="1">
    <citation type="submission" date="2016-06" db="EMBL/GenBank/DDBJ databases">
        <authorList>
            <person name="Kjaerup R.B."/>
            <person name="Dalgaard T.S."/>
            <person name="Juul-Madsen H.R."/>
        </authorList>
    </citation>
    <scope>NUCLEOTIDE SEQUENCE [LARGE SCALE GENOMIC DNA]</scope>
</reference>
<evidence type="ECO:0000256" key="2">
    <source>
        <dbReference type="ARBA" id="ARBA00022692"/>
    </source>
</evidence>
<evidence type="ECO:0000256" key="1">
    <source>
        <dbReference type="ARBA" id="ARBA00004370"/>
    </source>
</evidence>
<sequence length="348" mass="41156">MSVQRNPKDSMKSTWRTADKSTWKYHHWLYDILNVHPTDINKPVPVFQKSDKMPYLAHWSTHRWILTHSLWPIAVAQLYTYYFGKNMPVIGAFAFYTIAFHINAINHIYILRRLGHIWGFLDGDKHERDQVPDVSVKKVFDSLSLTAVVRPLITIFLAYRKNVAPIDSLSWWLPVEIGVYGIVLDFFFYWYHRVMHEYEGLWKFHRTHHLTKHPNPLLSLYADTEQEIFDIAIVPIATWATMKLMGFPMGFGDWWVCHHYLFFTELFGHSGLRVFSTPASTNTYFLRFFNAELATEDHDLHHRQGWKKSHNYGKQTLLWDRIFGTAGDRIEMSEQNVDRSNTLAYPLF</sequence>
<keyword evidence="4 5" id="KW-0472">Membrane</keyword>
<dbReference type="GO" id="GO:0016491">
    <property type="term" value="F:oxidoreductase activity"/>
    <property type="evidence" value="ECO:0007669"/>
    <property type="project" value="InterPro"/>
</dbReference>
<evidence type="ECO:0000313" key="7">
    <source>
        <dbReference type="EMBL" id="SMQ51260.1"/>
    </source>
</evidence>
<keyword evidence="3 5" id="KW-1133">Transmembrane helix</keyword>
<dbReference type="Proteomes" id="UP000215127">
    <property type="component" value="Chromosome 5"/>
</dbReference>
<accession>A0A1X7RVJ3</accession>
<dbReference type="Pfam" id="PF04116">
    <property type="entry name" value="FA_hydroxylase"/>
    <property type="match status" value="1"/>
</dbReference>